<protein>
    <submittedName>
        <fullName evidence="1">Uncharacterized protein</fullName>
    </submittedName>
</protein>
<keyword evidence="2" id="KW-1185">Reference proteome</keyword>
<accession>A0ACC3MDH4</accession>
<name>A0ACC3MDH4_9PEZI</name>
<gene>
    <name evidence="1" type="ORF">LTR37_019640</name>
</gene>
<organism evidence="1 2">
    <name type="scientific">Vermiconidia calcicola</name>
    <dbReference type="NCBI Taxonomy" id="1690605"/>
    <lineage>
        <taxon>Eukaryota</taxon>
        <taxon>Fungi</taxon>
        <taxon>Dikarya</taxon>
        <taxon>Ascomycota</taxon>
        <taxon>Pezizomycotina</taxon>
        <taxon>Dothideomycetes</taxon>
        <taxon>Dothideomycetidae</taxon>
        <taxon>Mycosphaerellales</taxon>
        <taxon>Extremaceae</taxon>
        <taxon>Vermiconidia</taxon>
    </lineage>
</organism>
<dbReference type="EMBL" id="JAUTXU010000310">
    <property type="protein sequence ID" value="KAK3686618.1"/>
    <property type="molecule type" value="Genomic_DNA"/>
</dbReference>
<reference evidence="1" key="1">
    <citation type="submission" date="2023-07" db="EMBL/GenBank/DDBJ databases">
        <title>Black Yeasts Isolated from many extreme environments.</title>
        <authorList>
            <person name="Coleine C."/>
            <person name="Stajich J.E."/>
            <person name="Selbmann L."/>
        </authorList>
    </citation>
    <scope>NUCLEOTIDE SEQUENCE</scope>
    <source>
        <strain evidence="1">CCFEE 5714</strain>
    </source>
</reference>
<evidence type="ECO:0000313" key="2">
    <source>
        <dbReference type="Proteomes" id="UP001281147"/>
    </source>
</evidence>
<sequence length="134" mass="16178">MAQGPQYYHLEGLHEPWRRLFRLTICIRVDRNVDETSFDRAQAWYSHMQHRMRLGLDEWMEGAEERLKRAQYESARYKYGGKPSKRYGEPEETQRKRRKLIEEGERDVMDGFDVYGNPDQDYMDCLEALHGWKS</sequence>
<comment type="caution">
    <text evidence="1">The sequence shown here is derived from an EMBL/GenBank/DDBJ whole genome shotgun (WGS) entry which is preliminary data.</text>
</comment>
<proteinExistence type="predicted"/>
<dbReference type="Proteomes" id="UP001281147">
    <property type="component" value="Unassembled WGS sequence"/>
</dbReference>
<evidence type="ECO:0000313" key="1">
    <source>
        <dbReference type="EMBL" id="KAK3686618.1"/>
    </source>
</evidence>